<proteinExistence type="predicted"/>
<dbReference type="SUPFAM" id="SSF143631">
    <property type="entry name" value="ApbE-like"/>
    <property type="match status" value="1"/>
</dbReference>
<reference evidence="1 2" key="1">
    <citation type="submission" date="2013-09" db="EMBL/GenBank/DDBJ databases">
        <title>Genome sequencing of Phaeobacter antarcticus sp. nov. SM1211.</title>
        <authorList>
            <person name="Zhang X.-Y."/>
            <person name="Liu C."/>
            <person name="Chen X.-L."/>
            <person name="Xie B.-B."/>
            <person name="Qin Q.-L."/>
            <person name="Rong J.-C."/>
            <person name="Zhang Y.-Z."/>
        </authorList>
    </citation>
    <scope>NUCLEOTIDE SEQUENCE [LARGE SCALE GENOMIC DNA]</scope>
    <source>
        <strain evidence="1 2">SM1211</strain>
    </source>
</reference>
<dbReference type="InterPro" id="IPR007183">
    <property type="entry name" value="UPF0280"/>
</dbReference>
<sequence>MGPVAALLPGDRLHLQHGPIDLIIGADGDWHAAFAAARARFASVLDELVSEMDLLRRPVAEVPRGAIARCMSDAVRPHADGIVTPMAAVAGSVAQTVLAAMVAATPLTRAYVNNGGDIALHLTGAETFRLAVAAPDGMDLGRIAITAQHPVRGIATSGQGGRSLSLGIADAVTVLARSASQADVAATLIGNAVDLPDHDAITRTKAREVQPDSDLRDHLVVTRVGTLRAQEVDAALDRGLSVAQNMAARGLIQGAALFLRGAARMTGLPESEILQGKTLTHA</sequence>
<dbReference type="RefSeq" id="WP_099913685.1">
    <property type="nucleotide sequence ID" value="NZ_AWWI01000182.1"/>
</dbReference>
<evidence type="ECO:0008006" key="3">
    <source>
        <dbReference type="Google" id="ProtNLM"/>
    </source>
</evidence>
<accession>A0A2G8QWI5</accession>
<keyword evidence="2" id="KW-1185">Reference proteome</keyword>
<comment type="caution">
    <text evidence="1">The sequence shown here is derived from an EMBL/GenBank/DDBJ whole genome shotgun (WGS) entry which is preliminary data.</text>
</comment>
<evidence type="ECO:0000313" key="2">
    <source>
        <dbReference type="Proteomes" id="UP000231259"/>
    </source>
</evidence>
<name>A0A2G8QWI5_9RHOB</name>
<dbReference type="EMBL" id="AWWI01000182">
    <property type="protein sequence ID" value="PIL13639.1"/>
    <property type="molecule type" value="Genomic_DNA"/>
</dbReference>
<organism evidence="1 2">
    <name type="scientific">Puniceibacterium antarcticum</name>
    <dbReference type="NCBI Taxonomy" id="1206336"/>
    <lineage>
        <taxon>Bacteria</taxon>
        <taxon>Pseudomonadati</taxon>
        <taxon>Pseudomonadota</taxon>
        <taxon>Alphaproteobacteria</taxon>
        <taxon>Rhodobacterales</taxon>
        <taxon>Paracoccaceae</taxon>
        <taxon>Puniceibacterium</taxon>
    </lineage>
</organism>
<dbReference type="OrthoDB" id="9814719at2"/>
<dbReference type="InterPro" id="IPR003374">
    <property type="entry name" value="ApbE-like_sf"/>
</dbReference>
<dbReference type="PIRSF" id="PIRSF006421">
    <property type="entry name" value="UCP006421"/>
    <property type="match status" value="1"/>
</dbReference>
<dbReference type="AlphaFoldDB" id="A0A2G8QWI5"/>
<gene>
    <name evidence="1" type="ORF">P775_27135</name>
</gene>
<dbReference type="Gene3D" id="3.10.520.10">
    <property type="entry name" value="ApbE-like domains"/>
    <property type="match status" value="1"/>
</dbReference>
<dbReference type="Proteomes" id="UP000231259">
    <property type="component" value="Unassembled WGS sequence"/>
</dbReference>
<protein>
    <recommendedName>
        <fullName evidence="3">Thiamine biosynthesis protein ApbE</fullName>
    </recommendedName>
</protein>
<evidence type="ECO:0000313" key="1">
    <source>
        <dbReference type="EMBL" id="PIL13639.1"/>
    </source>
</evidence>
<dbReference type="NCBIfam" id="NF003322">
    <property type="entry name" value="PRK04334.1-2"/>
    <property type="match status" value="1"/>
</dbReference>